<dbReference type="GO" id="GO:0046872">
    <property type="term" value="F:metal ion binding"/>
    <property type="evidence" value="ECO:0007669"/>
    <property type="project" value="UniProtKB-KW"/>
</dbReference>
<evidence type="ECO:0000256" key="7">
    <source>
        <dbReference type="ARBA" id="ARBA00022723"/>
    </source>
</evidence>
<feature type="binding site" description="axial binding residue" evidence="12">
    <location>
        <position position="81"/>
    </location>
    <ligand>
        <name>heme</name>
        <dbReference type="ChEBI" id="CHEBI:30413"/>
        <note>ligand shared with second transmembrane subunit</note>
    </ligand>
    <ligandPart>
        <name>Fe</name>
        <dbReference type="ChEBI" id="CHEBI:18248"/>
    </ligandPart>
</feature>
<evidence type="ECO:0000256" key="5">
    <source>
        <dbReference type="ARBA" id="ARBA00022617"/>
    </source>
</evidence>
<keyword evidence="6 13" id="KW-0812">Transmembrane</keyword>
<keyword evidence="7 12" id="KW-0479">Metal-binding</keyword>
<protein>
    <recommendedName>
        <fullName evidence="4">Succinate dehydrogenase cytochrome b556 subunit</fullName>
    </recommendedName>
</protein>
<name>A0A1R3WAE8_9GAMM</name>
<evidence type="ECO:0000313" key="14">
    <source>
        <dbReference type="EMBL" id="SIT73944.1"/>
    </source>
</evidence>
<dbReference type="CDD" id="cd03499">
    <property type="entry name" value="SQR_TypeC_SdhC"/>
    <property type="match status" value="1"/>
</dbReference>
<comment type="subunit">
    <text evidence="11">Part of an enzyme complex containing four subunits: a flavoprotein, an iron-sulfur protein, plus two membrane-anchoring proteins, SdhC and SdhD. The complex can form homotrimers.</text>
</comment>
<feature type="transmembrane region" description="Helical" evidence="13">
    <location>
        <begin position="62"/>
        <end position="82"/>
    </location>
</feature>
<sequence>MQTDHRPLSPHAQIYKPHLIMVMSFGHRASGVVLSVASLFLVYWLLALAAGPEAFARAEGLLHSWLGGLLMFLVSVSLFYHLATGVRHLVWDTGRGYAIDAVYNSCKMVLVATVVLTGLFWLVVL</sequence>
<dbReference type="GO" id="GO:0006099">
    <property type="term" value="P:tricarboxylic acid cycle"/>
    <property type="evidence" value="ECO:0007669"/>
    <property type="project" value="InterPro"/>
</dbReference>
<comment type="function">
    <text evidence="1">Membrane-anchoring subunit of succinate dehydrogenase (SDH).</text>
</comment>
<keyword evidence="8 13" id="KW-1133">Transmembrane helix</keyword>
<evidence type="ECO:0000256" key="2">
    <source>
        <dbReference type="ARBA" id="ARBA00004141"/>
    </source>
</evidence>
<dbReference type="PIRSF" id="PIRSF000178">
    <property type="entry name" value="SDH_cyt_b560"/>
    <property type="match status" value="1"/>
</dbReference>
<dbReference type="GO" id="GO:0016020">
    <property type="term" value="C:membrane"/>
    <property type="evidence" value="ECO:0007669"/>
    <property type="project" value="UniProtKB-SubCell"/>
</dbReference>
<dbReference type="InterPro" id="IPR000701">
    <property type="entry name" value="SuccDH_FuR_B_TM-su"/>
</dbReference>
<evidence type="ECO:0000256" key="8">
    <source>
        <dbReference type="ARBA" id="ARBA00022989"/>
    </source>
</evidence>
<dbReference type="SUPFAM" id="SSF81343">
    <property type="entry name" value="Fumarate reductase respiratory complex transmembrane subunits"/>
    <property type="match status" value="1"/>
</dbReference>
<dbReference type="PROSITE" id="PS01001">
    <property type="entry name" value="SDH_CYT_2"/>
    <property type="match status" value="1"/>
</dbReference>
<keyword evidence="5 12" id="KW-0349">Heme</keyword>
<dbReference type="InterPro" id="IPR034804">
    <property type="entry name" value="SQR/QFR_C/D"/>
</dbReference>
<dbReference type="PANTHER" id="PTHR10978">
    <property type="entry name" value="SUCCINATE DEHYDROGENASE CYTOCHROME B560 SUBUNIT"/>
    <property type="match status" value="1"/>
</dbReference>
<dbReference type="Gene3D" id="1.20.1300.10">
    <property type="entry name" value="Fumarate reductase/succinate dehydrogenase, transmembrane subunit"/>
    <property type="match status" value="1"/>
</dbReference>
<evidence type="ECO:0000256" key="3">
    <source>
        <dbReference type="ARBA" id="ARBA00007244"/>
    </source>
</evidence>
<evidence type="ECO:0000256" key="9">
    <source>
        <dbReference type="ARBA" id="ARBA00023004"/>
    </source>
</evidence>
<dbReference type="GO" id="GO:0009055">
    <property type="term" value="F:electron transfer activity"/>
    <property type="evidence" value="ECO:0007669"/>
    <property type="project" value="InterPro"/>
</dbReference>
<dbReference type="Proteomes" id="UP000223759">
    <property type="component" value="Unassembled WGS sequence"/>
</dbReference>
<dbReference type="AlphaFoldDB" id="A0A1R3WAE8"/>
<organism evidence="14 15">
    <name type="scientific">Ectothiorhodosinus mongolicus</name>
    <dbReference type="NCBI Taxonomy" id="233100"/>
    <lineage>
        <taxon>Bacteria</taxon>
        <taxon>Pseudomonadati</taxon>
        <taxon>Pseudomonadota</taxon>
        <taxon>Gammaproteobacteria</taxon>
        <taxon>Chromatiales</taxon>
        <taxon>Ectothiorhodospiraceae</taxon>
        <taxon>Ectothiorhodosinus</taxon>
    </lineage>
</organism>
<dbReference type="InterPro" id="IPR018495">
    <property type="entry name" value="Succ_DH_cyt_bsu_CS"/>
</dbReference>
<comment type="subcellular location">
    <subcellularLocation>
        <location evidence="2">Membrane</location>
        <topology evidence="2">Multi-pass membrane protein</topology>
    </subcellularLocation>
</comment>
<accession>A0A1R3WAE8</accession>
<comment type="cofactor">
    <cofactor evidence="12">
        <name>heme</name>
        <dbReference type="ChEBI" id="CHEBI:30413"/>
    </cofactor>
    <text evidence="12">The heme is bound between the two transmembrane subunits.</text>
</comment>
<reference evidence="14 15" key="1">
    <citation type="submission" date="2017-01" db="EMBL/GenBank/DDBJ databases">
        <authorList>
            <person name="Mah S.A."/>
            <person name="Swanson W.J."/>
            <person name="Moy G.W."/>
            <person name="Vacquier V.D."/>
        </authorList>
    </citation>
    <scope>NUCLEOTIDE SEQUENCE [LARGE SCALE GENOMIC DNA]</scope>
    <source>
        <strain evidence="14 15">M9</strain>
    </source>
</reference>
<dbReference type="EMBL" id="FTPK01000005">
    <property type="protein sequence ID" value="SIT73944.1"/>
    <property type="molecule type" value="Genomic_DNA"/>
</dbReference>
<dbReference type="PANTHER" id="PTHR10978:SF5">
    <property type="entry name" value="SUCCINATE DEHYDROGENASE CYTOCHROME B560 SUBUNIT, MITOCHONDRIAL"/>
    <property type="match status" value="1"/>
</dbReference>
<dbReference type="OrthoDB" id="9799441at2"/>
<gene>
    <name evidence="14" type="ORF">SAMN05216526_1908</name>
</gene>
<feature type="transmembrane region" description="Helical" evidence="13">
    <location>
        <begin position="102"/>
        <end position="124"/>
    </location>
</feature>
<keyword evidence="10 13" id="KW-0472">Membrane</keyword>
<comment type="similarity">
    <text evidence="3">Belongs to the cytochrome b560 family.</text>
</comment>
<keyword evidence="9 12" id="KW-0408">Iron</keyword>
<evidence type="ECO:0000256" key="10">
    <source>
        <dbReference type="ARBA" id="ARBA00023136"/>
    </source>
</evidence>
<dbReference type="RefSeq" id="WP_076756311.1">
    <property type="nucleotide sequence ID" value="NZ_CP023018.1"/>
</dbReference>
<proteinExistence type="inferred from homology"/>
<evidence type="ECO:0000256" key="4">
    <source>
        <dbReference type="ARBA" id="ARBA00020076"/>
    </source>
</evidence>
<dbReference type="Pfam" id="PF01127">
    <property type="entry name" value="Sdh_cyt"/>
    <property type="match status" value="1"/>
</dbReference>
<evidence type="ECO:0000256" key="1">
    <source>
        <dbReference type="ARBA" id="ARBA00004050"/>
    </source>
</evidence>
<feature type="transmembrane region" description="Helical" evidence="13">
    <location>
        <begin position="29"/>
        <end position="50"/>
    </location>
</feature>
<dbReference type="NCBIfam" id="TIGR02970">
    <property type="entry name" value="succ_dehyd_cytB"/>
    <property type="match status" value="1"/>
</dbReference>
<keyword evidence="15" id="KW-1185">Reference proteome</keyword>
<evidence type="ECO:0000256" key="6">
    <source>
        <dbReference type="ARBA" id="ARBA00022692"/>
    </source>
</evidence>
<evidence type="ECO:0000256" key="13">
    <source>
        <dbReference type="SAM" id="Phobius"/>
    </source>
</evidence>
<evidence type="ECO:0000256" key="11">
    <source>
        <dbReference type="ARBA" id="ARBA00025912"/>
    </source>
</evidence>
<evidence type="ECO:0000256" key="12">
    <source>
        <dbReference type="PIRSR" id="PIRSR000178-1"/>
    </source>
</evidence>
<dbReference type="InterPro" id="IPR014314">
    <property type="entry name" value="Succ_DH_cytb556"/>
</dbReference>
<dbReference type="STRING" id="233100.SAMN05216526_1908"/>
<evidence type="ECO:0000313" key="15">
    <source>
        <dbReference type="Proteomes" id="UP000223759"/>
    </source>
</evidence>